<sequence length="53" mass="5945">MKYFVSLIFATLVYGQSEQYEVSETERLCSVEASVFTSFSGFGDNFMPPPIGH</sequence>
<evidence type="ECO:0000313" key="1">
    <source>
        <dbReference type="EMBL" id="KAJ9063746.1"/>
    </source>
</evidence>
<keyword evidence="2" id="KW-1185">Reference proteome</keyword>
<proteinExistence type="predicted"/>
<protein>
    <submittedName>
        <fullName evidence="1">Uncharacterized protein</fullName>
    </submittedName>
</protein>
<organism evidence="1 2">
    <name type="scientific">Entomophthora muscae</name>
    <dbReference type="NCBI Taxonomy" id="34485"/>
    <lineage>
        <taxon>Eukaryota</taxon>
        <taxon>Fungi</taxon>
        <taxon>Fungi incertae sedis</taxon>
        <taxon>Zoopagomycota</taxon>
        <taxon>Entomophthoromycotina</taxon>
        <taxon>Entomophthoromycetes</taxon>
        <taxon>Entomophthorales</taxon>
        <taxon>Entomophthoraceae</taxon>
        <taxon>Entomophthora</taxon>
    </lineage>
</organism>
<evidence type="ECO:0000313" key="2">
    <source>
        <dbReference type="Proteomes" id="UP001165960"/>
    </source>
</evidence>
<accession>A0ACC2SNB4</accession>
<reference evidence="1" key="1">
    <citation type="submission" date="2022-04" db="EMBL/GenBank/DDBJ databases">
        <title>Genome of the entomopathogenic fungus Entomophthora muscae.</title>
        <authorList>
            <person name="Elya C."/>
            <person name="Lovett B.R."/>
            <person name="Lee E."/>
            <person name="Macias A.M."/>
            <person name="Hajek A.E."/>
            <person name="De Bivort B.L."/>
            <person name="Kasson M.T."/>
            <person name="De Fine Licht H.H."/>
            <person name="Stajich J.E."/>
        </authorList>
    </citation>
    <scope>NUCLEOTIDE SEQUENCE</scope>
    <source>
        <strain evidence="1">Berkeley</strain>
    </source>
</reference>
<gene>
    <name evidence="1" type="ORF">DSO57_1037733</name>
</gene>
<dbReference type="Proteomes" id="UP001165960">
    <property type="component" value="Unassembled WGS sequence"/>
</dbReference>
<comment type="caution">
    <text evidence="1">The sequence shown here is derived from an EMBL/GenBank/DDBJ whole genome shotgun (WGS) entry which is preliminary data.</text>
</comment>
<name>A0ACC2SNB4_9FUNG</name>
<dbReference type="EMBL" id="QTSX02004681">
    <property type="protein sequence ID" value="KAJ9063746.1"/>
    <property type="molecule type" value="Genomic_DNA"/>
</dbReference>